<dbReference type="InterPro" id="IPR003010">
    <property type="entry name" value="C-N_Hydrolase"/>
</dbReference>
<proteinExistence type="predicted"/>
<keyword evidence="1" id="KW-0378">Hydrolase</keyword>
<dbReference type="EMBL" id="WKAE01000412">
    <property type="protein sequence ID" value="MCF5632286.1"/>
    <property type="molecule type" value="Genomic_DNA"/>
</dbReference>
<dbReference type="InterPro" id="IPR036526">
    <property type="entry name" value="C-N_Hydrolase_sf"/>
</dbReference>
<evidence type="ECO:0000259" key="2">
    <source>
        <dbReference type="PROSITE" id="PS50263"/>
    </source>
</evidence>
<gene>
    <name evidence="3" type="ORF">GIV53_23980</name>
</gene>
<organism evidence="3 4">
    <name type="scientific">Pseudomonas syringae</name>
    <dbReference type="NCBI Taxonomy" id="317"/>
    <lineage>
        <taxon>Bacteria</taxon>
        <taxon>Pseudomonadati</taxon>
        <taxon>Pseudomonadota</taxon>
        <taxon>Gammaproteobacteria</taxon>
        <taxon>Pseudomonadales</taxon>
        <taxon>Pseudomonadaceae</taxon>
        <taxon>Pseudomonas</taxon>
    </lineage>
</organism>
<name>A0A9Q4FJ84_PSESX</name>
<dbReference type="Proteomes" id="UP000814010">
    <property type="component" value="Unassembled WGS sequence"/>
</dbReference>
<dbReference type="SUPFAM" id="SSF56317">
    <property type="entry name" value="Carbon-nitrogen hydrolase"/>
    <property type="match status" value="1"/>
</dbReference>
<feature type="domain" description="CN hydrolase" evidence="2">
    <location>
        <begin position="5"/>
        <end position="125"/>
    </location>
</feature>
<sequence length="125" mass="13780">MSRIVSVAATQMACSWDLEANIETAEKLVREAAAKGAQIILIQELFETPYFCQKPNADYLQLATTLESNVAIKHFQKIAKELQVVLPISFFELAGRARFNTIAIIDADGTNLGIYRKSHIPDGPG</sequence>
<dbReference type="AlphaFoldDB" id="A0A9Q4FJ84"/>
<reference evidence="3" key="1">
    <citation type="submission" date="2019-11" db="EMBL/GenBank/DDBJ databases">
        <title>Epiphytic Pseudomonas syringae from cherry orchards.</title>
        <authorList>
            <person name="Hulin M.T."/>
        </authorList>
    </citation>
    <scope>NUCLEOTIDE SEQUENCE</scope>
    <source>
        <strain evidence="3">PA-2-5E</strain>
    </source>
</reference>
<feature type="non-terminal residue" evidence="3">
    <location>
        <position position="125"/>
    </location>
</feature>
<accession>A0A9Q4FJ84</accession>
<dbReference type="PANTHER" id="PTHR43674:SF2">
    <property type="entry name" value="BETA-UREIDOPROPIONASE"/>
    <property type="match status" value="1"/>
</dbReference>
<dbReference type="PANTHER" id="PTHR43674">
    <property type="entry name" value="NITRILASE C965.09-RELATED"/>
    <property type="match status" value="1"/>
</dbReference>
<dbReference type="GO" id="GO:0050126">
    <property type="term" value="F:N-carbamoylputrescine amidase activity"/>
    <property type="evidence" value="ECO:0007669"/>
    <property type="project" value="TreeGrafter"/>
</dbReference>
<evidence type="ECO:0000256" key="1">
    <source>
        <dbReference type="ARBA" id="ARBA00022801"/>
    </source>
</evidence>
<dbReference type="Pfam" id="PF00795">
    <property type="entry name" value="CN_hydrolase"/>
    <property type="match status" value="1"/>
</dbReference>
<evidence type="ECO:0000313" key="4">
    <source>
        <dbReference type="Proteomes" id="UP000814010"/>
    </source>
</evidence>
<dbReference type="RefSeq" id="WP_329609154.1">
    <property type="nucleotide sequence ID" value="NZ_WKAE01000412.1"/>
</dbReference>
<dbReference type="InterPro" id="IPR050345">
    <property type="entry name" value="Aliph_Amidase/BUP"/>
</dbReference>
<evidence type="ECO:0000313" key="3">
    <source>
        <dbReference type="EMBL" id="MCF5632286.1"/>
    </source>
</evidence>
<dbReference type="Gene3D" id="3.60.110.10">
    <property type="entry name" value="Carbon-nitrogen hydrolase"/>
    <property type="match status" value="1"/>
</dbReference>
<protein>
    <submittedName>
        <fullName evidence="3">N-carbamoylputrescine amidase</fullName>
    </submittedName>
</protein>
<dbReference type="PROSITE" id="PS50263">
    <property type="entry name" value="CN_HYDROLASE"/>
    <property type="match status" value="1"/>
</dbReference>
<dbReference type="GO" id="GO:0033388">
    <property type="term" value="P:putrescine biosynthetic process from arginine"/>
    <property type="evidence" value="ECO:0007669"/>
    <property type="project" value="TreeGrafter"/>
</dbReference>
<comment type="caution">
    <text evidence="3">The sequence shown here is derived from an EMBL/GenBank/DDBJ whole genome shotgun (WGS) entry which is preliminary data.</text>
</comment>